<name>A0A1M4UST8_9BACE</name>
<dbReference type="SUPFAM" id="SSF53756">
    <property type="entry name" value="UDP-Glycosyltransferase/glycogen phosphorylase"/>
    <property type="match status" value="1"/>
</dbReference>
<evidence type="ECO:0008006" key="3">
    <source>
        <dbReference type="Google" id="ProtNLM"/>
    </source>
</evidence>
<dbReference type="GO" id="GO:0016757">
    <property type="term" value="F:glycosyltransferase activity"/>
    <property type="evidence" value="ECO:0007669"/>
    <property type="project" value="TreeGrafter"/>
</dbReference>
<dbReference type="Proteomes" id="UP000184509">
    <property type="component" value="Unassembled WGS sequence"/>
</dbReference>
<dbReference type="AlphaFoldDB" id="A0A1M4UST8"/>
<protein>
    <recommendedName>
        <fullName evidence="3">Glycosyltransferase</fullName>
    </recommendedName>
</protein>
<dbReference type="RefSeq" id="WP_073398971.1">
    <property type="nucleotide sequence ID" value="NZ_FQTV01000002.1"/>
</dbReference>
<keyword evidence="2" id="KW-1185">Reference proteome</keyword>
<dbReference type="Gene3D" id="3.40.50.2000">
    <property type="entry name" value="Glycogen Phosphorylase B"/>
    <property type="match status" value="1"/>
</dbReference>
<dbReference type="PANTHER" id="PTHR21015">
    <property type="entry name" value="UDP-N-ACETYLGLUCOSAMINE--N-ACETYLMURAMYL-(PENTAPEPTIDE) PYROPHOSPHORYL-UNDECAPRENOL N-ACETYLGLUCOSAMINE TRANSFERASE 1"/>
    <property type="match status" value="1"/>
</dbReference>
<proteinExistence type="predicted"/>
<dbReference type="OrthoDB" id="9793805at2"/>
<reference evidence="1 2" key="1">
    <citation type="submission" date="2016-11" db="EMBL/GenBank/DDBJ databases">
        <authorList>
            <person name="Jaros S."/>
            <person name="Januszkiewicz K."/>
            <person name="Wedrychowicz H."/>
        </authorList>
    </citation>
    <scope>NUCLEOTIDE SEQUENCE [LARGE SCALE GENOMIC DNA]</scope>
    <source>
        <strain evidence="1 2">DSM 26991</strain>
    </source>
</reference>
<dbReference type="STRING" id="1297750.SAMN05444405_102164"/>
<accession>A0A1M4UST8</accession>
<dbReference type="EMBL" id="FQTV01000002">
    <property type="protein sequence ID" value="SHE59764.1"/>
    <property type="molecule type" value="Genomic_DNA"/>
</dbReference>
<evidence type="ECO:0000313" key="1">
    <source>
        <dbReference type="EMBL" id="SHE59764.1"/>
    </source>
</evidence>
<sequence>MKFLFIVQGEGRGHFTQAITLEEMLLKNGHEVVEVLVGKSTSRSLPGFFNRSVKAPVKRFLSPNFLPSAQNKRADIGRSVVYNLLQTPAYIKSMIYIKQRIEESGADVVINFYELLTGLTYTFLRPRIPYVCIGHQYLFLHRDFEFPPEQNFSLFLLRLFTRLTSIGSSKRLALSFYRLSDDKRENVTVVPPLLRSEVFSLQPQKGSYIHGYMVNSGYADYITEFNSNHPELQLHFFWDKPDAPDEMKVTDTLSFHTLNDVDFLKYMSGCKAYASTAGFESICEAMYIGKPVMMVPVHIEQDCNAYDAVRAGAGITSDSFDLDELIEFSKNYTPDRSFVYWVNSCERVLLEELEEKKDKHTIFAIPALSNYF</sequence>
<dbReference type="PANTHER" id="PTHR21015:SF22">
    <property type="entry name" value="GLYCOSYLTRANSFERASE"/>
    <property type="match status" value="1"/>
</dbReference>
<dbReference type="Pfam" id="PF13528">
    <property type="entry name" value="Glyco_trans_1_3"/>
    <property type="match status" value="1"/>
</dbReference>
<organism evidence="1 2">
    <name type="scientific">Bacteroides luti</name>
    <dbReference type="NCBI Taxonomy" id="1297750"/>
    <lineage>
        <taxon>Bacteria</taxon>
        <taxon>Pseudomonadati</taxon>
        <taxon>Bacteroidota</taxon>
        <taxon>Bacteroidia</taxon>
        <taxon>Bacteroidales</taxon>
        <taxon>Bacteroidaceae</taxon>
        <taxon>Bacteroides</taxon>
    </lineage>
</organism>
<evidence type="ECO:0000313" key="2">
    <source>
        <dbReference type="Proteomes" id="UP000184509"/>
    </source>
</evidence>
<gene>
    <name evidence="1" type="ORF">SAMN05444405_102164</name>
</gene>